<comment type="similarity">
    <text evidence="2 7">Belongs to the group II decarboxylase family.</text>
</comment>
<keyword evidence="5 7" id="KW-0456">Lyase</keyword>
<dbReference type="GO" id="GO:0019752">
    <property type="term" value="P:carboxylic acid metabolic process"/>
    <property type="evidence" value="ECO:0007669"/>
    <property type="project" value="InterPro"/>
</dbReference>
<proteinExistence type="inferred from homology"/>
<keyword evidence="4 6" id="KW-0663">Pyridoxal phosphate</keyword>
<dbReference type="SUPFAM" id="SSF53383">
    <property type="entry name" value="PLP-dependent transferases"/>
    <property type="match status" value="1"/>
</dbReference>
<dbReference type="Gene3D" id="3.90.1150.10">
    <property type="entry name" value="Aspartate Aminotransferase, domain 1"/>
    <property type="match status" value="1"/>
</dbReference>
<dbReference type="InterPro" id="IPR002129">
    <property type="entry name" value="PyrdxlP-dep_de-COase"/>
</dbReference>
<dbReference type="EMBL" id="QRDW01000005">
    <property type="protein sequence ID" value="RED49801.1"/>
    <property type="molecule type" value="Genomic_DNA"/>
</dbReference>
<evidence type="ECO:0000256" key="6">
    <source>
        <dbReference type="PIRSR" id="PIRSR602129-50"/>
    </source>
</evidence>
<keyword evidence="9" id="KW-1185">Reference proteome</keyword>
<dbReference type="InterPro" id="IPR015421">
    <property type="entry name" value="PyrdxlP-dep_Trfase_major"/>
</dbReference>
<reference evidence="8 9" key="1">
    <citation type="submission" date="2018-07" db="EMBL/GenBank/DDBJ databases">
        <title>Genomic Encyclopedia of Type Strains, Phase III (KMG-III): the genomes of soil and plant-associated and newly described type strains.</title>
        <authorList>
            <person name="Whitman W."/>
        </authorList>
    </citation>
    <scope>NUCLEOTIDE SEQUENCE [LARGE SCALE GENOMIC DNA]</scope>
    <source>
        <strain evidence="8 9">CECT 8488</strain>
    </source>
</reference>
<feature type="modified residue" description="N6-(pyridoxal phosphate)lysine" evidence="6">
    <location>
        <position position="295"/>
    </location>
</feature>
<dbReference type="GO" id="GO:0016831">
    <property type="term" value="F:carboxy-lyase activity"/>
    <property type="evidence" value="ECO:0007669"/>
    <property type="project" value="UniProtKB-KW"/>
</dbReference>
<dbReference type="PANTHER" id="PTHR11999:SF70">
    <property type="entry name" value="MIP05841P"/>
    <property type="match status" value="1"/>
</dbReference>
<accession>A0A3D9HKI8</accession>
<evidence type="ECO:0000256" key="2">
    <source>
        <dbReference type="ARBA" id="ARBA00009533"/>
    </source>
</evidence>
<dbReference type="RefSeq" id="WP_115937048.1">
    <property type="nucleotide sequence ID" value="NZ_QRDW01000005.1"/>
</dbReference>
<dbReference type="PROSITE" id="PS00392">
    <property type="entry name" value="DDC_GAD_HDC_YDC"/>
    <property type="match status" value="1"/>
</dbReference>
<keyword evidence="3" id="KW-0210">Decarboxylase</keyword>
<dbReference type="InterPro" id="IPR015422">
    <property type="entry name" value="PyrdxlP-dep_Trfase_small"/>
</dbReference>
<name>A0A3D9HKI8_9PROT</name>
<dbReference type="InterPro" id="IPR021115">
    <property type="entry name" value="Pyridoxal-P_BS"/>
</dbReference>
<evidence type="ECO:0000256" key="5">
    <source>
        <dbReference type="ARBA" id="ARBA00023239"/>
    </source>
</evidence>
<organism evidence="8 9">
    <name type="scientific">Aestuariispira insulae</name>
    <dbReference type="NCBI Taxonomy" id="1461337"/>
    <lineage>
        <taxon>Bacteria</taxon>
        <taxon>Pseudomonadati</taxon>
        <taxon>Pseudomonadota</taxon>
        <taxon>Alphaproteobacteria</taxon>
        <taxon>Rhodospirillales</taxon>
        <taxon>Kiloniellaceae</taxon>
        <taxon>Aestuariispira</taxon>
    </lineage>
</organism>
<evidence type="ECO:0000256" key="4">
    <source>
        <dbReference type="ARBA" id="ARBA00022898"/>
    </source>
</evidence>
<gene>
    <name evidence="8" type="ORF">DFP90_105173</name>
</gene>
<dbReference type="InterPro" id="IPR010977">
    <property type="entry name" value="Aromatic_deC"/>
</dbReference>
<dbReference type="OrthoDB" id="9803665at2"/>
<evidence type="ECO:0000313" key="9">
    <source>
        <dbReference type="Proteomes" id="UP000256845"/>
    </source>
</evidence>
<dbReference type="PANTHER" id="PTHR11999">
    <property type="entry name" value="GROUP II PYRIDOXAL-5-PHOSPHATE DECARBOXYLASE"/>
    <property type="match status" value="1"/>
</dbReference>
<evidence type="ECO:0000313" key="8">
    <source>
        <dbReference type="EMBL" id="RED49801.1"/>
    </source>
</evidence>
<comment type="cofactor">
    <cofactor evidence="1 6 7">
        <name>pyridoxal 5'-phosphate</name>
        <dbReference type="ChEBI" id="CHEBI:597326"/>
    </cofactor>
</comment>
<dbReference type="Proteomes" id="UP000256845">
    <property type="component" value="Unassembled WGS sequence"/>
</dbReference>
<dbReference type="Pfam" id="PF00282">
    <property type="entry name" value="Pyridoxal_deC"/>
    <property type="match status" value="1"/>
</dbReference>
<dbReference type="GO" id="GO:0030170">
    <property type="term" value="F:pyridoxal phosphate binding"/>
    <property type="evidence" value="ECO:0007669"/>
    <property type="project" value="InterPro"/>
</dbReference>
<evidence type="ECO:0000256" key="1">
    <source>
        <dbReference type="ARBA" id="ARBA00001933"/>
    </source>
</evidence>
<dbReference type="InterPro" id="IPR015424">
    <property type="entry name" value="PyrdxlP-dep_Trfase"/>
</dbReference>
<evidence type="ECO:0000256" key="3">
    <source>
        <dbReference type="ARBA" id="ARBA00022793"/>
    </source>
</evidence>
<evidence type="ECO:0000256" key="7">
    <source>
        <dbReference type="RuleBase" id="RU000382"/>
    </source>
</evidence>
<dbReference type="Gene3D" id="3.40.640.10">
    <property type="entry name" value="Type I PLP-dependent aspartate aminotransferase-like (Major domain)"/>
    <property type="match status" value="1"/>
</dbReference>
<sequence>MDQMKADLSSLPAVLDVARKIACDFWDESAKRPAAVVEVPSIDHWQLPETGPGAAAALGIFQKEILPHFSASVGPRYFGFVTGGATPAALAGDWLAGATDQNPASPGDSIAADLIDQTVKMLLDLFHLPQGAFDGALTTGATAANLLGLTTGREWCARNAGIDVTNDGMTALGPVQVFSACPHASLIKVLGISGIGRKAWVPVGRIGESEAMDPEALDAALAASDNPNKIVVASTGTVTANDFDDLEAIADICERNGAWLHVDAAFGIFARCLPEMAPLAKGLERADSITADGHKWLNVPYDCGIFFTRHIDLLERAHGVHAAYLKTEAEAPTYGHRGVENSQRLRALPAWMTLQAYGRKGVEDIVRVNCSFAAQLGAWIDASDAYELLCPVKLNVVTFRGRFTDSDQDRMNADLLRAINRDGRIFCTPGVMNGQSGIRAAISNWRTDDADLDIAITALSEVHATLTAAY</sequence>
<dbReference type="AlphaFoldDB" id="A0A3D9HKI8"/>
<protein>
    <submittedName>
        <fullName evidence="8">Glutamate/tyrosine decarboxylase-like PLP-dependent enzyme</fullName>
    </submittedName>
</protein>
<comment type="caution">
    <text evidence="8">The sequence shown here is derived from an EMBL/GenBank/DDBJ whole genome shotgun (WGS) entry which is preliminary data.</text>
</comment>